<comment type="caution">
    <text evidence="2">The sequence shown here is derived from an EMBL/GenBank/DDBJ whole genome shotgun (WGS) entry which is preliminary data.</text>
</comment>
<reference evidence="2" key="2">
    <citation type="journal article" date="2023" name="BMC Genomics">
        <title>Pest status, molecular evolution, and epigenetic factors derived from the genome assembly of Frankliniella fusca, a thysanopteran phytovirus vector.</title>
        <authorList>
            <person name="Catto M.A."/>
            <person name="Labadie P.E."/>
            <person name="Jacobson A.L."/>
            <person name="Kennedy G.G."/>
            <person name="Srinivasan R."/>
            <person name="Hunt B.G."/>
        </authorList>
    </citation>
    <scope>NUCLEOTIDE SEQUENCE</scope>
    <source>
        <strain evidence="2">PL_HMW_Pooled</strain>
    </source>
</reference>
<evidence type="ECO:0000313" key="3">
    <source>
        <dbReference type="Proteomes" id="UP001219518"/>
    </source>
</evidence>
<accession>A0AAE1H6G6</accession>
<feature type="compositionally biased region" description="Basic and acidic residues" evidence="1">
    <location>
        <begin position="133"/>
        <end position="142"/>
    </location>
</feature>
<reference evidence="2" key="1">
    <citation type="submission" date="2021-07" db="EMBL/GenBank/DDBJ databases">
        <authorList>
            <person name="Catto M.A."/>
            <person name="Jacobson A."/>
            <person name="Kennedy G."/>
            <person name="Labadie P."/>
            <person name="Hunt B.G."/>
            <person name="Srinivasan R."/>
        </authorList>
    </citation>
    <scope>NUCLEOTIDE SEQUENCE</scope>
    <source>
        <strain evidence="2">PL_HMW_Pooled</strain>
        <tissue evidence="2">Head</tissue>
    </source>
</reference>
<protein>
    <submittedName>
        <fullName evidence="2">Protein SFI1-like protein</fullName>
    </submittedName>
</protein>
<feature type="region of interest" description="Disordered" evidence="1">
    <location>
        <begin position="96"/>
        <end position="167"/>
    </location>
</feature>
<keyword evidence="3" id="KW-1185">Reference proteome</keyword>
<dbReference type="AlphaFoldDB" id="A0AAE1H6G6"/>
<gene>
    <name evidence="2" type="ORF">KUF71_005451</name>
</gene>
<proteinExistence type="predicted"/>
<evidence type="ECO:0000313" key="2">
    <source>
        <dbReference type="EMBL" id="KAK3914655.1"/>
    </source>
</evidence>
<dbReference type="EMBL" id="JAHWGI010000383">
    <property type="protein sequence ID" value="KAK3914655.1"/>
    <property type="molecule type" value="Genomic_DNA"/>
</dbReference>
<dbReference type="Proteomes" id="UP001219518">
    <property type="component" value="Unassembled WGS sequence"/>
</dbReference>
<name>A0AAE1H6G6_9NEOP</name>
<evidence type="ECO:0000256" key="1">
    <source>
        <dbReference type="SAM" id="MobiDB-lite"/>
    </source>
</evidence>
<sequence length="192" mass="19933">MSAIPRYDVDVYPARITLPGVIATLPGEQEQHLHQLHAGHPHGDLDPHLDAAAAHTMPVVMENGARGPHSWAQYGYMVSPGPGELDHAAAQDAWGVGPPGPGADPGGAYSATPPAAPAPPGAAARVLRPGKRCGPDSFRRDGPLPPLFGEPMPLAATDVDGDPVDLSAPARLHGLARLDPEHDPESLGVQKF</sequence>
<organism evidence="2 3">
    <name type="scientific">Frankliniella fusca</name>
    <dbReference type="NCBI Taxonomy" id="407009"/>
    <lineage>
        <taxon>Eukaryota</taxon>
        <taxon>Metazoa</taxon>
        <taxon>Ecdysozoa</taxon>
        <taxon>Arthropoda</taxon>
        <taxon>Hexapoda</taxon>
        <taxon>Insecta</taxon>
        <taxon>Pterygota</taxon>
        <taxon>Neoptera</taxon>
        <taxon>Paraneoptera</taxon>
        <taxon>Thysanoptera</taxon>
        <taxon>Terebrantia</taxon>
        <taxon>Thripoidea</taxon>
        <taxon>Thripidae</taxon>
        <taxon>Frankliniella</taxon>
    </lineage>
</organism>